<protein>
    <submittedName>
        <fullName evidence="6">Uncharacterized protein</fullName>
    </submittedName>
</protein>
<reference evidence="6" key="2">
    <citation type="submission" date="2025-08" db="UniProtKB">
        <authorList>
            <consortium name="Ensembl"/>
        </authorList>
    </citation>
    <scope>IDENTIFICATION</scope>
</reference>
<dbReference type="InterPro" id="IPR002919">
    <property type="entry name" value="TIL_dom"/>
</dbReference>
<reference evidence="6" key="1">
    <citation type="submission" date="2020-02" db="EMBL/GenBank/DDBJ databases">
        <authorList>
            <person name="Enbody D E."/>
            <person name="Pettersson E M."/>
        </authorList>
    </citation>
    <scope>NUCLEOTIDE SEQUENCE [LARGE SCALE GENOMIC DNA]</scope>
</reference>
<evidence type="ECO:0000256" key="5">
    <source>
        <dbReference type="SAM" id="MobiDB-lite"/>
    </source>
</evidence>
<keyword evidence="3" id="KW-1015">Disulfide bond</keyword>
<dbReference type="InterPro" id="IPR014853">
    <property type="entry name" value="VWF/SSPO/ZAN-like_Cys-rich_dom"/>
</dbReference>
<evidence type="ECO:0000313" key="6">
    <source>
        <dbReference type="Ensembl" id="ENSCPVP00000025453.1"/>
    </source>
</evidence>
<feature type="region of interest" description="Disordered" evidence="5">
    <location>
        <begin position="1"/>
        <end position="26"/>
    </location>
</feature>
<dbReference type="InterPro" id="IPR001846">
    <property type="entry name" value="VWF_type-D"/>
</dbReference>
<evidence type="ECO:0000256" key="2">
    <source>
        <dbReference type="ARBA" id="ARBA00022525"/>
    </source>
</evidence>
<evidence type="ECO:0000256" key="3">
    <source>
        <dbReference type="ARBA" id="ARBA00023157"/>
    </source>
</evidence>
<dbReference type="Pfam" id="PF00094">
    <property type="entry name" value="VWD"/>
    <property type="match status" value="1"/>
</dbReference>
<evidence type="ECO:0000256" key="1">
    <source>
        <dbReference type="ARBA" id="ARBA00004613"/>
    </source>
</evidence>
<dbReference type="Ensembl" id="ENSCPVT00000026001.1">
    <property type="protein sequence ID" value="ENSCPVP00000025453.1"/>
    <property type="gene ID" value="ENSCPVG00000017199.1"/>
</dbReference>
<evidence type="ECO:0000256" key="4">
    <source>
        <dbReference type="ARBA" id="ARBA00023180"/>
    </source>
</evidence>
<dbReference type="SUPFAM" id="SSF57567">
    <property type="entry name" value="Serine protease inhibitors"/>
    <property type="match status" value="1"/>
</dbReference>
<dbReference type="Pfam" id="PF01826">
    <property type="entry name" value="TIL"/>
    <property type="match status" value="1"/>
</dbReference>
<proteinExistence type="predicted"/>
<evidence type="ECO:0000313" key="7">
    <source>
        <dbReference type="Proteomes" id="UP000694382"/>
    </source>
</evidence>
<dbReference type="Pfam" id="PF08742">
    <property type="entry name" value="C8"/>
    <property type="match status" value="1"/>
</dbReference>
<keyword evidence="7" id="KW-1185">Reference proteome</keyword>
<dbReference type="InterPro" id="IPR036084">
    <property type="entry name" value="Ser_inhib-like_sf"/>
</dbReference>
<dbReference type="PANTHER" id="PTHR11339">
    <property type="entry name" value="EXTRACELLULAR MATRIX GLYCOPROTEIN RELATED"/>
    <property type="match status" value="1"/>
</dbReference>
<accession>A0A8U8BV98</accession>
<feature type="compositionally biased region" description="Basic residues" evidence="5">
    <location>
        <begin position="1"/>
        <end position="18"/>
    </location>
</feature>
<dbReference type="Gene3D" id="2.10.25.10">
    <property type="entry name" value="Laminin"/>
    <property type="match status" value="1"/>
</dbReference>
<reference evidence="6" key="3">
    <citation type="submission" date="2025-09" db="UniProtKB">
        <authorList>
            <consortium name="Ensembl"/>
        </authorList>
    </citation>
    <scope>IDENTIFICATION</scope>
</reference>
<dbReference type="InterPro" id="IPR050780">
    <property type="entry name" value="Mucin_vWF_Thrombospondin_sf"/>
</dbReference>
<name>A0A8U8BV98_GEOPR</name>
<keyword evidence="2" id="KW-0964">Secreted</keyword>
<sequence>KAVPPRRGHHAGVPRRCRGSGAVPGPDGAPVAAAVPAGTRVYVRVSPRLRGRLAGLCGNFDGDAENDFGSRDGALEATADIFGDSWRLSPLCPEADGHRPHPCESPQRSAWAQARCGVLRHQLFAPCHELVPPQRFYEWCLFDACGCDSGGDCECLCTALAAYAEECGRRGRALRWRTPLPPPISATLQCEGGQEYSPCGPPAPPTCRDLGREPPELCGALGCLEGCFCPPGRVLHGEGGTARGGLGGDGRGLGVWGWHWGWLGVAGGRGATPVPPQTGCAWSPPPAPASGTASPSRPGPA</sequence>
<organism evidence="6 7">
    <name type="scientific">Geospiza parvula</name>
    <name type="common">Small tree-finch</name>
    <name type="synonym">Camarhynchus parvulus</name>
    <dbReference type="NCBI Taxonomy" id="87175"/>
    <lineage>
        <taxon>Eukaryota</taxon>
        <taxon>Metazoa</taxon>
        <taxon>Chordata</taxon>
        <taxon>Craniata</taxon>
        <taxon>Vertebrata</taxon>
        <taxon>Euteleostomi</taxon>
        <taxon>Archelosauria</taxon>
        <taxon>Archosauria</taxon>
        <taxon>Dinosauria</taxon>
        <taxon>Saurischia</taxon>
        <taxon>Theropoda</taxon>
        <taxon>Coelurosauria</taxon>
        <taxon>Aves</taxon>
        <taxon>Neognathae</taxon>
        <taxon>Neoaves</taxon>
        <taxon>Telluraves</taxon>
        <taxon>Australaves</taxon>
        <taxon>Passeriformes</taxon>
        <taxon>Thraupidae</taxon>
        <taxon>Camarhynchus</taxon>
    </lineage>
</organism>
<keyword evidence="4" id="KW-0325">Glycoprotein</keyword>
<dbReference type="SMART" id="SM00832">
    <property type="entry name" value="C8"/>
    <property type="match status" value="1"/>
</dbReference>
<feature type="compositionally biased region" description="Low complexity" evidence="5">
    <location>
        <begin position="289"/>
        <end position="301"/>
    </location>
</feature>
<dbReference type="Proteomes" id="UP000694382">
    <property type="component" value="Chromosome 2"/>
</dbReference>
<dbReference type="PANTHER" id="PTHR11339:SF396">
    <property type="entry name" value="SCO-SPONDIN"/>
    <property type="match status" value="1"/>
</dbReference>
<dbReference type="CDD" id="cd19941">
    <property type="entry name" value="TIL"/>
    <property type="match status" value="1"/>
</dbReference>
<dbReference type="PROSITE" id="PS51233">
    <property type="entry name" value="VWFD"/>
    <property type="match status" value="1"/>
</dbReference>
<feature type="region of interest" description="Disordered" evidence="5">
    <location>
        <begin position="269"/>
        <end position="301"/>
    </location>
</feature>
<comment type="subcellular location">
    <subcellularLocation>
        <location evidence="1">Secreted</location>
    </subcellularLocation>
</comment>
<dbReference type="AlphaFoldDB" id="A0A8U8BV98"/>